<protein>
    <submittedName>
        <fullName evidence="1">Uncharacterized protein</fullName>
    </submittedName>
</protein>
<name>A0A1I4IC52_9HYPH</name>
<sequence>MRADPCHRNRFEDELAALLATKHASDDAEAREALFAALSRLERQALIAGAADPTLHKIAEARFLVGILRDSMRPSRIAPLRSLLRLAAETRCVVEGEPA</sequence>
<keyword evidence="2" id="KW-1185">Reference proteome</keyword>
<dbReference type="OrthoDB" id="8004729at2"/>
<dbReference type="AlphaFoldDB" id="A0A1I4IC52"/>
<dbReference type="EMBL" id="FOTK01000006">
    <property type="protein sequence ID" value="SFL51637.1"/>
    <property type="molecule type" value="Genomic_DNA"/>
</dbReference>
<proteinExistence type="predicted"/>
<dbReference type="Proteomes" id="UP000199048">
    <property type="component" value="Unassembled WGS sequence"/>
</dbReference>
<evidence type="ECO:0000313" key="2">
    <source>
        <dbReference type="Proteomes" id="UP000199048"/>
    </source>
</evidence>
<organism evidence="1 2">
    <name type="scientific">Methylobacterium pseudosasicola</name>
    <dbReference type="NCBI Taxonomy" id="582667"/>
    <lineage>
        <taxon>Bacteria</taxon>
        <taxon>Pseudomonadati</taxon>
        <taxon>Pseudomonadota</taxon>
        <taxon>Alphaproteobacteria</taxon>
        <taxon>Hyphomicrobiales</taxon>
        <taxon>Methylobacteriaceae</taxon>
        <taxon>Methylobacterium</taxon>
    </lineage>
</organism>
<evidence type="ECO:0000313" key="1">
    <source>
        <dbReference type="EMBL" id="SFL51637.1"/>
    </source>
</evidence>
<accession>A0A1I4IC52</accession>
<gene>
    <name evidence="1" type="ORF">SAMN05192568_100643</name>
</gene>
<dbReference type="RefSeq" id="WP_092038803.1">
    <property type="nucleotide sequence ID" value="NZ_FOTK01000006.1"/>
</dbReference>
<reference evidence="2" key="1">
    <citation type="submission" date="2016-10" db="EMBL/GenBank/DDBJ databases">
        <authorList>
            <person name="Varghese N."/>
            <person name="Submissions S."/>
        </authorList>
    </citation>
    <scope>NUCLEOTIDE SEQUENCE [LARGE SCALE GENOMIC DNA]</scope>
    <source>
        <strain evidence="2">BL36</strain>
    </source>
</reference>